<gene>
    <name evidence="2" type="ORF">BD310DRAFT_833241</name>
</gene>
<proteinExistence type="predicted"/>
<dbReference type="Proteomes" id="UP000292082">
    <property type="component" value="Unassembled WGS sequence"/>
</dbReference>
<dbReference type="EMBL" id="ML145275">
    <property type="protein sequence ID" value="TBU51943.1"/>
    <property type="molecule type" value="Genomic_DNA"/>
</dbReference>
<reference evidence="2 3" key="1">
    <citation type="submission" date="2019-01" db="EMBL/GenBank/DDBJ databases">
        <title>Draft genome sequences of three monokaryotic isolates of the white-rot basidiomycete fungus Dichomitus squalens.</title>
        <authorList>
            <consortium name="DOE Joint Genome Institute"/>
            <person name="Lopez S.C."/>
            <person name="Andreopoulos B."/>
            <person name="Pangilinan J."/>
            <person name="Lipzen A."/>
            <person name="Riley R."/>
            <person name="Ahrendt S."/>
            <person name="Ng V."/>
            <person name="Barry K."/>
            <person name="Daum C."/>
            <person name="Grigoriev I.V."/>
            <person name="Hilden K.S."/>
            <person name="Makela M.R."/>
            <person name="de Vries R.P."/>
        </authorList>
    </citation>
    <scope>NUCLEOTIDE SEQUENCE [LARGE SCALE GENOMIC DNA]</scope>
    <source>
        <strain evidence="2 3">CBS 464.89</strain>
    </source>
</reference>
<name>A0A4V2K6F9_9APHY</name>
<keyword evidence="3" id="KW-1185">Reference proteome</keyword>
<feature type="compositionally biased region" description="Basic and acidic residues" evidence="1">
    <location>
        <begin position="134"/>
        <end position="143"/>
    </location>
</feature>
<sequence length="506" mass="57005">MILPHRPPFVHPQRMSLRTILPPPRGTCHIALTCRTAIGHIFLSSACPSAREASKKPKRAAVSGGLHREWQDWYKTPVKSDRPRPQISKVKPSKQQANATVPSKVRASRVREPSTETEGVHDYAGLHDEDETAERDALTDDRPTTTLTWGDDAEDDDVLSSDEGVDRETAVVVVRRKDIYTSVRRITAAEAAAPSGTKKTRERNRPNGKNIPDEYKKDFNLRLVPFLRAVAGTKVPFTPLELKQKRQIFKIIFPWSDLELEPDSVFSVVMDSRLSEWKNKFREAALMAVEAEMMDPEWNLSREDRIAFARYQLALAPGADRSDKDTIKNMRAPFFWADFEEGHRHGKFEGPMLLKTLAYAHFPVLEAVPSDLRGQIENIYGTSIPTGALIMAALALEFALHAWLTGNLRTARGAEGQFSADNWGDKVIRQNGVTFQENKVKSLFERASALKDDRICRIIDHCRSLCSDRRKQVSKAEVNDGVQEDTAPDYASSDRFACSQCTLYIC</sequence>
<organism evidence="2 3">
    <name type="scientific">Dichomitus squalens</name>
    <dbReference type="NCBI Taxonomy" id="114155"/>
    <lineage>
        <taxon>Eukaryota</taxon>
        <taxon>Fungi</taxon>
        <taxon>Dikarya</taxon>
        <taxon>Basidiomycota</taxon>
        <taxon>Agaricomycotina</taxon>
        <taxon>Agaricomycetes</taxon>
        <taxon>Polyporales</taxon>
        <taxon>Polyporaceae</taxon>
        <taxon>Dichomitus</taxon>
    </lineage>
</organism>
<feature type="region of interest" description="Disordered" evidence="1">
    <location>
        <begin position="73"/>
        <end position="162"/>
    </location>
</feature>
<protein>
    <submittedName>
        <fullName evidence="2">Uncharacterized protein</fullName>
    </submittedName>
</protein>
<feature type="compositionally biased region" description="Basic and acidic residues" evidence="1">
    <location>
        <begin position="109"/>
        <end position="127"/>
    </location>
</feature>
<evidence type="ECO:0000313" key="3">
    <source>
        <dbReference type="Proteomes" id="UP000292082"/>
    </source>
</evidence>
<feature type="compositionally biased region" description="Acidic residues" evidence="1">
    <location>
        <begin position="151"/>
        <end position="162"/>
    </location>
</feature>
<feature type="compositionally biased region" description="Basic and acidic residues" evidence="1">
    <location>
        <begin position="73"/>
        <end position="84"/>
    </location>
</feature>
<feature type="region of interest" description="Disordered" evidence="1">
    <location>
        <begin position="191"/>
        <end position="212"/>
    </location>
</feature>
<dbReference type="AlphaFoldDB" id="A0A4V2K6F9"/>
<accession>A0A4V2K6F9</accession>
<evidence type="ECO:0000256" key="1">
    <source>
        <dbReference type="SAM" id="MobiDB-lite"/>
    </source>
</evidence>
<evidence type="ECO:0000313" key="2">
    <source>
        <dbReference type="EMBL" id="TBU51943.1"/>
    </source>
</evidence>